<dbReference type="PANTHER" id="PTHR43397">
    <property type="entry name" value="ERGOTHIONEINE BIOSYNTHESIS PROTEIN 1"/>
    <property type="match status" value="1"/>
</dbReference>
<dbReference type="PANTHER" id="PTHR43397:SF1">
    <property type="entry name" value="ERGOTHIONEINE BIOSYNTHESIS PROTEIN 1"/>
    <property type="match status" value="1"/>
</dbReference>
<dbReference type="SUPFAM" id="SSF53335">
    <property type="entry name" value="S-adenosyl-L-methionine-dependent methyltransferases"/>
    <property type="match status" value="1"/>
</dbReference>
<accession>A0ABW5SCU3</accession>
<dbReference type="Proteomes" id="UP001597357">
    <property type="component" value="Unassembled WGS sequence"/>
</dbReference>
<organism evidence="4 5">
    <name type="scientific">Mesonia sediminis</name>
    <dbReference type="NCBI Taxonomy" id="1703946"/>
    <lineage>
        <taxon>Bacteria</taxon>
        <taxon>Pseudomonadati</taxon>
        <taxon>Bacteroidota</taxon>
        <taxon>Flavobacteriia</taxon>
        <taxon>Flavobacteriales</taxon>
        <taxon>Flavobacteriaceae</taxon>
        <taxon>Mesonia</taxon>
    </lineage>
</organism>
<evidence type="ECO:0000313" key="5">
    <source>
        <dbReference type="Proteomes" id="UP001597357"/>
    </source>
</evidence>
<dbReference type="PIRSF" id="PIRSF018005">
    <property type="entry name" value="UCP018005"/>
    <property type="match status" value="1"/>
</dbReference>
<name>A0ABW5SCU3_9FLAO</name>
<dbReference type="InterPro" id="IPR029063">
    <property type="entry name" value="SAM-dependent_MTases_sf"/>
</dbReference>
<sequence length="326" mass="37764">MKKNKIKSLKSDFEKDVLKGLSSYPKYLDSKYIYDQKGDKLFQQIMHMPEYYLTRCEHEIITTHQKELCSIFSDNTGFDLIELGAGDGKKTKVILEGLLKADANFTYLPIDISLHSLEDLQERLLLELPDLHIEPLQGSYFKVLKRLKRYINRKKVLLVLGSNIGNLNHKKAILFLKNIQKSMQENDLLFMGFDQKKDPQVILNAYNDAAGITAEFNKNLLHRINKQLDANFNVDQFKHWETYNPETGTAKSFLVCQEPQQVLIKKLDLVVNFEAYESIHCEISQKYDDATVAWLANKAGLEIVNTFTDQRAYYKNYIFKKKAGFA</sequence>
<dbReference type="InterPro" id="IPR035094">
    <property type="entry name" value="EgtD"/>
</dbReference>
<dbReference type="EC" id="2.1.1.44" evidence="4"/>
<dbReference type="InterPro" id="IPR019257">
    <property type="entry name" value="MeTrfase_dom"/>
</dbReference>
<dbReference type="RefSeq" id="WP_379042665.1">
    <property type="nucleotide sequence ID" value="NZ_JBHULZ010000004.1"/>
</dbReference>
<gene>
    <name evidence="4" type="primary">egtD</name>
    <name evidence="4" type="ORF">ACFSQ0_00620</name>
</gene>
<evidence type="ECO:0000256" key="2">
    <source>
        <dbReference type="ARBA" id="ARBA00022679"/>
    </source>
</evidence>
<comment type="caution">
    <text evidence="4">The sequence shown here is derived from an EMBL/GenBank/DDBJ whole genome shotgun (WGS) entry which is preliminary data.</text>
</comment>
<keyword evidence="5" id="KW-1185">Reference proteome</keyword>
<evidence type="ECO:0000256" key="1">
    <source>
        <dbReference type="ARBA" id="ARBA00022603"/>
    </source>
</evidence>
<feature type="domain" description="Histidine-specific methyltransferase SAM-dependent" evidence="3">
    <location>
        <begin position="13"/>
        <end position="320"/>
    </location>
</feature>
<dbReference type="NCBIfam" id="TIGR03438">
    <property type="entry name" value="egtD_ergothio"/>
    <property type="match status" value="1"/>
</dbReference>
<keyword evidence="2 4" id="KW-0808">Transferase</keyword>
<proteinExistence type="predicted"/>
<dbReference type="GO" id="GO:0052706">
    <property type="term" value="F:L-histidine N(alpha)-methyltransferase activity"/>
    <property type="evidence" value="ECO:0007669"/>
    <property type="project" value="UniProtKB-EC"/>
</dbReference>
<dbReference type="EMBL" id="JBHULZ010000004">
    <property type="protein sequence ID" value="MFD2696487.1"/>
    <property type="molecule type" value="Genomic_DNA"/>
</dbReference>
<protein>
    <submittedName>
        <fullName evidence="4">L-histidine N(Alpha)-methyltransferase</fullName>
        <ecNumber evidence="4">2.1.1.44</ecNumber>
    </submittedName>
</protein>
<evidence type="ECO:0000313" key="4">
    <source>
        <dbReference type="EMBL" id="MFD2696487.1"/>
    </source>
</evidence>
<dbReference type="InterPro" id="IPR051128">
    <property type="entry name" value="EgtD_Methyltrsf_superfamily"/>
</dbReference>
<dbReference type="GO" id="GO:0032259">
    <property type="term" value="P:methylation"/>
    <property type="evidence" value="ECO:0007669"/>
    <property type="project" value="UniProtKB-KW"/>
</dbReference>
<evidence type="ECO:0000259" key="3">
    <source>
        <dbReference type="Pfam" id="PF10017"/>
    </source>
</evidence>
<keyword evidence="1 4" id="KW-0489">Methyltransferase</keyword>
<reference evidence="5" key="1">
    <citation type="journal article" date="2019" name="Int. J. Syst. Evol. Microbiol.">
        <title>The Global Catalogue of Microorganisms (GCM) 10K type strain sequencing project: providing services to taxonomists for standard genome sequencing and annotation.</title>
        <authorList>
            <consortium name="The Broad Institute Genomics Platform"/>
            <consortium name="The Broad Institute Genome Sequencing Center for Infectious Disease"/>
            <person name="Wu L."/>
            <person name="Ma J."/>
        </authorList>
    </citation>
    <scope>NUCLEOTIDE SEQUENCE [LARGE SCALE GENOMIC DNA]</scope>
    <source>
        <strain evidence="5">KCTC 42255</strain>
    </source>
</reference>
<dbReference type="InterPro" id="IPR017804">
    <property type="entry name" value="MeTrfase_EgtD-like"/>
</dbReference>
<dbReference type="Pfam" id="PF10017">
    <property type="entry name" value="Methyltransf_33"/>
    <property type="match status" value="1"/>
</dbReference>
<dbReference type="Gene3D" id="3.40.50.150">
    <property type="entry name" value="Vaccinia Virus protein VP39"/>
    <property type="match status" value="1"/>
</dbReference>